<comment type="subcellular location">
    <subcellularLocation>
        <location evidence="1">Cytoplasm</location>
        <location evidence="1">Cytosol</location>
    </subcellularLocation>
</comment>
<dbReference type="GO" id="GO:0071818">
    <property type="term" value="C:BAT3 complex"/>
    <property type="evidence" value="ECO:0007669"/>
    <property type="project" value="TreeGrafter"/>
</dbReference>
<keyword evidence="4" id="KW-0963">Cytoplasm</keyword>
<comment type="similarity">
    <text evidence="2">Belongs to the GET4 family.</text>
</comment>
<dbReference type="Pfam" id="PF04190">
    <property type="entry name" value="GET4"/>
    <property type="match status" value="1"/>
</dbReference>
<evidence type="ECO:0000256" key="4">
    <source>
        <dbReference type="ARBA" id="ARBA00022490"/>
    </source>
</evidence>
<dbReference type="PANTHER" id="PTHR12875:SF0">
    <property type="entry name" value="GOLGI TO ER TRAFFIC PROTEIN 4 HOMOLOG"/>
    <property type="match status" value="1"/>
</dbReference>
<dbReference type="InterPro" id="IPR007317">
    <property type="entry name" value="GET4"/>
</dbReference>
<evidence type="ECO:0000256" key="3">
    <source>
        <dbReference type="ARBA" id="ARBA00022448"/>
    </source>
</evidence>
<evidence type="ECO:0000256" key="2">
    <source>
        <dbReference type="ARBA" id="ARBA00005351"/>
    </source>
</evidence>
<dbReference type="OMA" id="LMDMMGM"/>
<proteinExistence type="inferred from homology"/>
<dbReference type="GO" id="GO:0045048">
    <property type="term" value="P:protein insertion into ER membrane"/>
    <property type="evidence" value="ECO:0007669"/>
    <property type="project" value="InterPro"/>
</dbReference>
<keyword evidence="6" id="KW-1185">Reference proteome</keyword>
<organism evidence="5 6">
    <name type="scientific">Patiria miniata</name>
    <name type="common">Bat star</name>
    <name type="synonym">Asterina miniata</name>
    <dbReference type="NCBI Taxonomy" id="46514"/>
    <lineage>
        <taxon>Eukaryota</taxon>
        <taxon>Metazoa</taxon>
        <taxon>Echinodermata</taxon>
        <taxon>Eleutherozoa</taxon>
        <taxon>Asterozoa</taxon>
        <taxon>Asteroidea</taxon>
        <taxon>Valvatacea</taxon>
        <taxon>Valvatida</taxon>
        <taxon>Asterinidae</taxon>
        <taxon>Patiria</taxon>
    </lineage>
</organism>
<evidence type="ECO:0008006" key="7">
    <source>
        <dbReference type="Google" id="ProtNLM"/>
    </source>
</evidence>
<dbReference type="FunFam" id="1.25.40.10:FF:000060">
    <property type="entry name" value="Golgi to ER traffic protein 4 homolog"/>
    <property type="match status" value="1"/>
</dbReference>
<dbReference type="EnsemblMetazoa" id="XM_038208557.1">
    <property type="protein sequence ID" value="XP_038064485.1"/>
    <property type="gene ID" value="LOC119734921"/>
</dbReference>
<protein>
    <recommendedName>
        <fullName evidence="7">Golgi to ER traffic protein 4 homolog</fullName>
    </recommendedName>
</protein>
<accession>A0A914AKG9</accession>
<name>A0A914AKG9_PATMI</name>
<dbReference type="Gene3D" id="1.25.40.10">
    <property type="entry name" value="Tetratricopeptide repeat domain"/>
    <property type="match status" value="1"/>
</dbReference>
<keyword evidence="3" id="KW-0813">Transport</keyword>
<evidence type="ECO:0000256" key="1">
    <source>
        <dbReference type="ARBA" id="ARBA00004514"/>
    </source>
</evidence>
<dbReference type="InterPro" id="IPR011990">
    <property type="entry name" value="TPR-like_helical_dom_sf"/>
</dbReference>
<dbReference type="PANTHER" id="PTHR12875">
    <property type="entry name" value="GOLGI TO ER TRAFFIC PROTEIN 4 HOMOLOG"/>
    <property type="match status" value="1"/>
</dbReference>
<evidence type="ECO:0000313" key="6">
    <source>
        <dbReference type="Proteomes" id="UP000887568"/>
    </source>
</evidence>
<dbReference type="RefSeq" id="XP_038064485.1">
    <property type="nucleotide sequence ID" value="XM_038208557.1"/>
</dbReference>
<dbReference type="OrthoDB" id="10252405at2759"/>
<dbReference type="GeneID" id="119734921"/>
<dbReference type="Proteomes" id="UP000887568">
    <property type="component" value="Unplaced"/>
</dbReference>
<sequence>MAAPGRGTSRVLLKLKRNVEEGNYYEAHQMYRTLYHRYMAQKKHAEAIELIYSGASLLLSHNQYTSGADLCLLLVEAFNTSDTPVDTENIDKVANLVCTIPAEVPERGKCINSALQWSKASNQAIKTGDPELHQRLAVTLWKEKNYMEARYHFLHSYDGEGCASMLVEYQVTNGYPSEVDMFVAQAVFQYLCLKNKACASLTFHIYTEKHPAIESGPPFILPLLNFLWFMLTAIEGGKLTTFTVLCERYQPSLKRDPVYLEYLDRIGQLFFGLPPPAGPTTGGGMLDNLLRGFLGGETGHDEGTGSSRPAEEELD</sequence>
<evidence type="ECO:0000313" key="5">
    <source>
        <dbReference type="EnsemblMetazoa" id="XP_038064485.1"/>
    </source>
</evidence>
<dbReference type="CTD" id="51608"/>
<reference evidence="5" key="1">
    <citation type="submission" date="2022-11" db="UniProtKB">
        <authorList>
            <consortium name="EnsemblMetazoa"/>
        </authorList>
    </citation>
    <scope>IDENTIFICATION</scope>
</reference>
<dbReference type="AlphaFoldDB" id="A0A914AKG9"/>